<dbReference type="Pfam" id="PF07676">
    <property type="entry name" value="PD40"/>
    <property type="match status" value="3"/>
</dbReference>
<keyword evidence="3" id="KW-0998">Cell outer membrane</keyword>
<dbReference type="SUPFAM" id="SSF48452">
    <property type="entry name" value="TPR-like"/>
    <property type="match status" value="1"/>
</dbReference>
<keyword evidence="8" id="KW-1185">Reference proteome</keyword>
<evidence type="ECO:0000256" key="1">
    <source>
        <dbReference type="ARBA" id="ARBA00004442"/>
    </source>
</evidence>
<dbReference type="SUPFAM" id="SSF103088">
    <property type="entry name" value="OmpA-like"/>
    <property type="match status" value="1"/>
</dbReference>
<evidence type="ECO:0000313" key="8">
    <source>
        <dbReference type="Proteomes" id="UP000540519"/>
    </source>
</evidence>
<dbReference type="InterPro" id="IPR011990">
    <property type="entry name" value="TPR-like_helical_dom_sf"/>
</dbReference>
<keyword evidence="2 4" id="KW-0472">Membrane</keyword>
<dbReference type="Gene3D" id="1.25.40.10">
    <property type="entry name" value="Tetratricopeptide repeat domain"/>
    <property type="match status" value="1"/>
</dbReference>
<dbReference type="PRINTS" id="PR01021">
    <property type="entry name" value="OMPADOMAIN"/>
</dbReference>
<evidence type="ECO:0000256" key="3">
    <source>
        <dbReference type="ARBA" id="ARBA00023237"/>
    </source>
</evidence>
<gene>
    <name evidence="7" type="ORF">D9O36_12490</name>
</gene>
<feature type="signal peptide" evidence="5">
    <location>
        <begin position="1"/>
        <end position="23"/>
    </location>
</feature>
<proteinExistence type="predicted"/>
<evidence type="ECO:0000256" key="4">
    <source>
        <dbReference type="PROSITE-ProRule" id="PRU00473"/>
    </source>
</evidence>
<keyword evidence="7" id="KW-0282">Flagellum</keyword>
<dbReference type="InterPro" id="IPR006664">
    <property type="entry name" value="OMP_bac"/>
</dbReference>
<dbReference type="GO" id="GO:0009279">
    <property type="term" value="C:cell outer membrane"/>
    <property type="evidence" value="ECO:0007669"/>
    <property type="project" value="UniProtKB-SubCell"/>
</dbReference>
<dbReference type="AlphaFoldDB" id="A0A7X3D2J9"/>
<dbReference type="SUPFAM" id="SSF82171">
    <property type="entry name" value="DPP6 N-terminal domain-like"/>
    <property type="match status" value="1"/>
</dbReference>
<evidence type="ECO:0000313" key="7">
    <source>
        <dbReference type="EMBL" id="MUH36663.1"/>
    </source>
</evidence>
<name>A0A7X3D2J9_9FLAO</name>
<dbReference type="InterPro" id="IPR011042">
    <property type="entry name" value="6-blade_b-propeller_TolB-like"/>
</dbReference>
<evidence type="ECO:0000256" key="2">
    <source>
        <dbReference type="ARBA" id="ARBA00023136"/>
    </source>
</evidence>
<dbReference type="InterPro" id="IPR011659">
    <property type="entry name" value="WD40"/>
</dbReference>
<dbReference type="InterPro" id="IPR006665">
    <property type="entry name" value="OmpA-like"/>
</dbReference>
<dbReference type="Pfam" id="PF00691">
    <property type="entry name" value="OmpA"/>
    <property type="match status" value="1"/>
</dbReference>
<dbReference type="Proteomes" id="UP000540519">
    <property type="component" value="Unassembled WGS sequence"/>
</dbReference>
<feature type="domain" description="OmpA-like" evidence="6">
    <location>
        <begin position="521"/>
        <end position="642"/>
    </location>
</feature>
<organism evidence="7 8">
    <name type="scientific">Zobellia amurskyensis</name>
    <dbReference type="NCBI Taxonomy" id="248905"/>
    <lineage>
        <taxon>Bacteria</taxon>
        <taxon>Pseudomonadati</taxon>
        <taxon>Bacteroidota</taxon>
        <taxon>Flavobacteriia</taxon>
        <taxon>Flavobacteriales</taxon>
        <taxon>Flavobacteriaceae</taxon>
        <taxon>Zobellia</taxon>
    </lineage>
</organism>
<keyword evidence="5" id="KW-0732">Signal</keyword>
<evidence type="ECO:0000259" key="6">
    <source>
        <dbReference type="PROSITE" id="PS51123"/>
    </source>
</evidence>
<dbReference type="PROSITE" id="PS51123">
    <property type="entry name" value="OMPA_2"/>
    <property type="match status" value="1"/>
</dbReference>
<dbReference type="EMBL" id="RCNR01000023">
    <property type="protein sequence ID" value="MUH36663.1"/>
    <property type="molecule type" value="Genomic_DNA"/>
</dbReference>
<comment type="subcellular location">
    <subcellularLocation>
        <location evidence="1">Cell outer membrane</location>
    </subcellularLocation>
</comment>
<reference evidence="7 8" key="1">
    <citation type="journal article" date="2019" name="Mar. Drugs">
        <title>Comparative Genomics and CAZyme Genome Repertoires of Marine Zobellia amurskyensis KMM 3526(T) and Zobellia laminariae KMM 3676(T).</title>
        <authorList>
            <person name="Chernysheva N."/>
            <person name="Bystritskaya E."/>
            <person name="Stenkova A."/>
            <person name="Golovkin I."/>
            <person name="Nedashkovskaya O."/>
            <person name="Isaeva M."/>
        </authorList>
    </citation>
    <scope>NUCLEOTIDE SEQUENCE [LARGE SCALE GENOMIC DNA]</scope>
    <source>
        <strain evidence="7 8">KMM 3526</strain>
    </source>
</reference>
<comment type="caution">
    <text evidence="7">The sequence shown here is derived from an EMBL/GenBank/DDBJ whole genome shotgun (WGS) entry which is preliminary data.</text>
</comment>
<keyword evidence="7" id="KW-0966">Cell projection</keyword>
<dbReference type="Gene3D" id="2.120.10.30">
    <property type="entry name" value="TolB, C-terminal domain"/>
    <property type="match status" value="1"/>
</dbReference>
<dbReference type="RefSeq" id="WP_155600165.1">
    <property type="nucleotide sequence ID" value="NZ_RCNR01000023.1"/>
</dbReference>
<dbReference type="PANTHER" id="PTHR30329">
    <property type="entry name" value="STATOR ELEMENT OF FLAGELLAR MOTOR COMPLEX"/>
    <property type="match status" value="1"/>
</dbReference>
<protein>
    <submittedName>
        <fullName evidence="7">Flagellar motor protein MotB</fullName>
    </submittedName>
</protein>
<dbReference type="PROSITE" id="PS51257">
    <property type="entry name" value="PROKAR_LIPOPROTEIN"/>
    <property type="match status" value="1"/>
</dbReference>
<dbReference type="OrthoDB" id="9809364at2"/>
<dbReference type="CDD" id="cd07185">
    <property type="entry name" value="OmpA_C-like"/>
    <property type="match status" value="1"/>
</dbReference>
<dbReference type="InterPro" id="IPR036737">
    <property type="entry name" value="OmpA-like_sf"/>
</dbReference>
<dbReference type="InterPro" id="IPR050330">
    <property type="entry name" value="Bact_OuterMem_StrucFunc"/>
</dbReference>
<feature type="chain" id="PRO_5031390507" evidence="5">
    <location>
        <begin position="24"/>
        <end position="642"/>
    </location>
</feature>
<keyword evidence="7" id="KW-0969">Cilium</keyword>
<dbReference type="PANTHER" id="PTHR30329:SF21">
    <property type="entry name" value="LIPOPROTEIN YIAD-RELATED"/>
    <property type="match status" value="1"/>
</dbReference>
<sequence>MNIKLTYLRILLLLTLWSTSCFSQRNKKDADTDNFEHYAYMQDIESYPSLLNKGYDEVTIHKKLGNANYHSANYDVATFWYGKLLENDDVAVSPDYLYRYALALKSIKRYEESNSWMEKFQKIKNNDTRANLFTSNPDYLKDIQIPKEQFTIENLMDINSPESDFAPSYFFDNLVFTTSRDLETQKYNKLPYLNLYQSEIFEEGKTGEASSLSEILNTKANESSTSFSKDGKTVYFTRNNYSKKSFKRDKNGVSRLKIYRAFKNGDSWGEPEDLPFNGTDYSVAHPSLSSDGTKLYFASDMPGGKGASDIYVVTVLSDGSFGVPVNLGPRINTEGKETFPFISKSSILYFASNGHPGLGGLDIFKVDLNKENKASNLGSPINSPEDDFSLVMNSSEETGYFASNRKGGKGNDDIYRLKRSDTDCFTFIEGNAYDKDSDKPLAETLIEALDYEGQKLAETVTASDGSYTIRIPCQEKQYQLSGNKEGYEVGTLFMLTTSDKKQISGTRLELELSTKVADVGSDLVKVLELTPIYFDLNSSYISKSAYPELNKVVDYMSRRPDIKIAVGSHTDSREGDQYNMWLSRRRAMRTVEYITSKGIDPSRISGKGYGETQLLNKCANGVRCYESQHQLNRRSEFIVIEK</sequence>
<evidence type="ECO:0000256" key="5">
    <source>
        <dbReference type="SAM" id="SignalP"/>
    </source>
</evidence>
<accession>A0A7X3D2J9</accession>
<dbReference type="Gene3D" id="3.30.1330.60">
    <property type="entry name" value="OmpA-like domain"/>
    <property type="match status" value="1"/>
</dbReference>